<sequence>GARGAADGRRATGGGRAGRARPCTGRRGDGRCGSARDARRRAGQVARPRPDQL</sequence>
<feature type="non-terminal residue" evidence="2">
    <location>
        <position position="1"/>
    </location>
</feature>
<organism evidence="2">
    <name type="scientific">uncultured Sphingomonadaceae bacterium</name>
    <dbReference type="NCBI Taxonomy" id="169976"/>
    <lineage>
        <taxon>Bacteria</taxon>
        <taxon>Pseudomonadati</taxon>
        <taxon>Pseudomonadota</taxon>
        <taxon>Alphaproteobacteria</taxon>
        <taxon>Sphingomonadales</taxon>
        <taxon>Sphingomonadaceae</taxon>
        <taxon>environmental samples</taxon>
    </lineage>
</organism>
<accession>A0A6J4SY65</accession>
<dbReference type="AlphaFoldDB" id="A0A6J4SY65"/>
<reference evidence="2" key="1">
    <citation type="submission" date="2020-02" db="EMBL/GenBank/DDBJ databases">
        <authorList>
            <person name="Meier V. D."/>
        </authorList>
    </citation>
    <scope>NUCLEOTIDE SEQUENCE</scope>
    <source>
        <strain evidence="2">AVDCRST_MAG39</strain>
    </source>
</reference>
<proteinExistence type="predicted"/>
<feature type="region of interest" description="Disordered" evidence="1">
    <location>
        <begin position="1"/>
        <end position="53"/>
    </location>
</feature>
<dbReference type="EMBL" id="CADCVW010000073">
    <property type="protein sequence ID" value="CAA9508259.1"/>
    <property type="molecule type" value="Genomic_DNA"/>
</dbReference>
<gene>
    <name evidence="2" type="ORF">AVDCRST_MAG39-1840</name>
</gene>
<name>A0A6J4SY65_9SPHN</name>
<evidence type="ECO:0000256" key="1">
    <source>
        <dbReference type="SAM" id="MobiDB-lite"/>
    </source>
</evidence>
<feature type="compositionally biased region" description="Basic and acidic residues" evidence="1">
    <location>
        <begin position="26"/>
        <end position="37"/>
    </location>
</feature>
<feature type="compositionally biased region" description="Basic and acidic residues" evidence="1">
    <location>
        <begin position="1"/>
        <end position="10"/>
    </location>
</feature>
<evidence type="ECO:0000313" key="2">
    <source>
        <dbReference type="EMBL" id="CAA9508259.1"/>
    </source>
</evidence>
<feature type="non-terminal residue" evidence="2">
    <location>
        <position position="53"/>
    </location>
</feature>
<protein>
    <submittedName>
        <fullName evidence="2">Uncharacterized protein</fullName>
    </submittedName>
</protein>